<organism evidence="2 3">
    <name type="scientific">Rhizophlyctis rosea</name>
    <dbReference type="NCBI Taxonomy" id="64517"/>
    <lineage>
        <taxon>Eukaryota</taxon>
        <taxon>Fungi</taxon>
        <taxon>Fungi incertae sedis</taxon>
        <taxon>Chytridiomycota</taxon>
        <taxon>Chytridiomycota incertae sedis</taxon>
        <taxon>Chytridiomycetes</taxon>
        <taxon>Rhizophlyctidales</taxon>
        <taxon>Rhizophlyctidaceae</taxon>
        <taxon>Rhizophlyctis</taxon>
    </lineage>
</organism>
<proteinExistence type="predicted"/>
<keyword evidence="3" id="KW-1185">Reference proteome</keyword>
<evidence type="ECO:0000256" key="1">
    <source>
        <dbReference type="SAM" id="MobiDB-lite"/>
    </source>
</evidence>
<comment type="caution">
    <text evidence="2">The sequence shown here is derived from an EMBL/GenBank/DDBJ whole genome shotgun (WGS) entry which is preliminary data.</text>
</comment>
<name>A0AAD5SCR4_9FUNG</name>
<protein>
    <submittedName>
        <fullName evidence="2">Uncharacterized protein</fullName>
    </submittedName>
</protein>
<evidence type="ECO:0000313" key="2">
    <source>
        <dbReference type="EMBL" id="KAJ3051267.1"/>
    </source>
</evidence>
<feature type="region of interest" description="Disordered" evidence="1">
    <location>
        <begin position="1"/>
        <end position="109"/>
    </location>
</feature>
<dbReference type="EMBL" id="JADGJD010000415">
    <property type="protein sequence ID" value="KAJ3051267.1"/>
    <property type="molecule type" value="Genomic_DNA"/>
</dbReference>
<feature type="compositionally biased region" description="Acidic residues" evidence="1">
    <location>
        <begin position="87"/>
        <end position="100"/>
    </location>
</feature>
<accession>A0AAD5SCR4</accession>
<gene>
    <name evidence="2" type="ORF">HK097_007752</name>
</gene>
<reference evidence="2" key="1">
    <citation type="submission" date="2020-05" db="EMBL/GenBank/DDBJ databases">
        <title>Phylogenomic resolution of chytrid fungi.</title>
        <authorList>
            <person name="Stajich J.E."/>
            <person name="Amses K."/>
            <person name="Simmons R."/>
            <person name="Seto K."/>
            <person name="Myers J."/>
            <person name="Bonds A."/>
            <person name="Quandt C.A."/>
            <person name="Barry K."/>
            <person name="Liu P."/>
            <person name="Grigoriev I."/>
            <person name="Longcore J.E."/>
            <person name="James T.Y."/>
        </authorList>
    </citation>
    <scope>NUCLEOTIDE SEQUENCE</scope>
    <source>
        <strain evidence="2">JEL0318</strain>
    </source>
</reference>
<evidence type="ECO:0000313" key="3">
    <source>
        <dbReference type="Proteomes" id="UP001212841"/>
    </source>
</evidence>
<feature type="compositionally biased region" description="Basic and acidic residues" evidence="1">
    <location>
        <begin position="26"/>
        <end position="49"/>
    </location>
</feature>
<dbReference type="AlphaFoldDB" id="A0AAD5SCR4"/>
<dbReference type="Proteomes" id="UP001212841">
    <property type="component" value="Unassembled WGS sequence"/>
</dbReference>
<sequence>MASREKHLSLVPFSQTCVPRNTISKQENKRQLAVEPDKKHEKEAKKLRLDEEEIEDGDEHNDGQCVSDGDPPGSGDEEDSSEHVDESSAEDISDGDDTDSSGDNAATVFEKPAAATGTISRYYMWVNIGGDLFEGEDFHPAEIVDEADRLTQEIRKAYKLSNAADSEIPRKAAEINPDDPRLPELRKLLTDMMSCASIDPEPDSQEEEEFMEEAEGKLGTCSWNEIWVQPEEPPEGTKYFKAYVAGGENPFRKASGMANNRSPHQQGMQYVVNVKDAPGSAYLVSSQF</sequence>
<feature type="compositionally biased region" description="Acidic residues" evidence="1">
    <location>
        <begin position="50"/>
        <end position="59"/>
    </location>
</feature>
<feature type="compositionally biased region" description="Polar residues" evidence="1">
    <location>
        <begin position="12"/>
        <end position="25"/>
    </location>
</feature>